<dbReference type="GO" id="GO:0046872">
    <property type="term" value="F:metal ion binding"/>
    <property type="evidence" value="ECO:0007669"/>
    <property type="project" value="UniProtKB-KW"/>
</dbReference>
<dbReference type="OrthoDB" id="9805159at2"/>
<dbReference type="Pfam" id="PF00128">
    <property type="entry name" value="Alpha-amylase"/>
    <property type="match status" value="1"/>
</dbReference>
<feature type="domain" description="Carbohydrate binding module family 25" evidence="16">
    <location>
        <begin position="511"/>
        <end position="590"/>
    </location>
</feature>
<dbReference type="SMART" id="SM00642">
    <property type="entry name" value="Aamy"/>
    <property type="match status" value="1"/>
</dbReference>
<comment type="catalytic activity">
    <reaction evidence="1 12">
        <text>Endohydrolysis of (1-&gt;4)-alpha-D-glucosidic linkages in polysaccharides containing three or more (1-&gt;4)-alpha-linked D-glucose units.</text>
        <dbReference type="EC" id="3.2.1.1"/>
    </reaction>
</comment>
<accession>A0A4Q2JLL6</accession>
<proteinExistence type="inferred from homology"/>
<dbReference type="SMART" id="SM00632">
    <property type="entry name" value="Aamy_C"/>
    <property type="match status" value="1"/>
</dbReference>
<dbReference type="InterPro" id="IPR006046">
    <property type="entry name" value="Alpha_amylase"/>
</dbReference>
<evidence type="ECO:0000259" key="14">
    <source>
        <dbReference type="SMART" id="SM00632"/>
    </source>
</evidence>
<dbReference type="GO" id="GO:0005975">
    <property type="term" value="P:carbohydrate metabolic process"/>
    <property type="evidence" value="ECO:0007669"/>
    <property type="project" value="InterPro"/>
</dbReference>
<dbReference type="Gene3D" id="2.60.40.10">
    <property type="entry name" value="Immunoglobulins"/>
    <property type="match status" value="2"/>
</dbReference>
<keyword evidence="10 12" id="KW-0326">Glycosidase</keyword>
<evidence type="ECO:0000256" key="4">
    <source>
        <dbReference type="ARBA" id="ARBA00012595"/>
    </source>
</evidence>
<feature type="domain" description="Alpha-amylase C-terminal" evidence="14">
    <location>
        <begin position="411"/>
        <end position="497"/>
    </location>
</feature>
<dbReference type="PANTHER" id="PTHR43447">
    <property type="entry name" value="ALPHA-AMYLASE"/>
    <property type="match status" value="1"/>
</dbReference>
<evidence type="ECO:0000313" key="18">
    <source>
        <dbReference type="Proteomes" id="UP000292935"/>
    </source>
</evidence>
<evidence type="ECO:0000256" key="2">
    <source>
        <dbReference type="ARBA" id="ARBA00001913"/>
    </source>
</evidence>
<dbReference type="Proteomes" id="UP000292935">
    <property type="component" value="Unassembled WGS sequence"/>
</dbReference>
<evidence type="ECO:0000256" key="3">
    <source>
        <dbReference type="ARBA" id="ARBA00008061"/>
    </source>
</evidence>
<dbReference type="Gene3D" id="3.20.20.80">
    <property type="entry name" value="Glycosidases"/>
    <property type="match status" value="1"/>
</dbReference>
<evidence type="ECO:0000256" key="7">
    <source>
        <dbReference type="ARBA" id="ARBA00022801"/>
    </source>
</evidence>
<keyword evidence="13" id="KW-1133">Transmembrane helix</keyword>
<keyword evidence="6" id="KW-0479">Metal-binding</keyword>
<dbReference type="InterPro" id="IPR006047">
    <property type="entry name" value="GH13_cat_dom"/>
</dbReference>
<keyword evidence="9 12" id="KW-0119">Carbohydrate metabolism</keyword>
<dbReference type="AlphaFoldDB" id="A0A4Q2JLL6"/>
<feature type="domain" description="Glycosyl hydrolase family 13 catalytic" evidence="15">
    <location>
        <begin position="55"/>
        <end position="402"/>
    </location>
</feature>
<keyword evidence="18" id="KW-1185">Reference proteome</keyword>
<keyword evidence="13" id="KW-0812">Transmembrane</keyword>
<gene>
    <name evidence="17" type="ORF">ESP57_08805</name>
</gene>
<protein>
    <recommendedName>
        <fullName evidence="5 12">Alpha-amylase</fullName>
        <ecNumber evidence="4 12">3.2.1.1</ecNumber>
    </recommendedName>
</protein>
<sequence length="703" mass="73754">MTDHRHAEATAVAGVRKRLRFSAAIALVALLAAFMTALPGTSSDRAEAAAPGPRDTTAVLFSWTWNAIARECTDNLGPAGYGFVQTSPPQEHVQGSEWWTYYQPVSYKVESRLGTRAEFKAMVDTCHSAGVKVIADAVVNHMSGKSAGGTGWAGSTFQHYDYPGIYQSQDFHSCRRDIASYQNRWEVQECNLVNLSDLDTGSEYVRGRIAGYLNDLVGLGVDGFRIDAVKHISAADMQGIMSKVNDRARLYIVQEVIRANEPIQPEEYLSNGDIHEFAYARKLKEAFGSGTINWLISGAGIGPSWSGFLQNSNAAVFVDNHDTERNGETLSYRDGSSYDLAQIFTLAWNYGSPSIHSGYEFSNKEAGPALAGNGEVIDPVCGQNGWTCKHAQTSIENMVGFRTATYGSAISNKWDNGSNAIAFGRGDKGFVAINRGGGSIDRSWQTSLPAGSYCNVIVGTPTSSGCSAGGVVTVDSSGRFTASVGGNGALALHVGAKAGGSGGVDPGPGTGASMTVFYSTSKGWSGYNMHYRIGSGPWTAAPGVGMTAACTGWVSKTIDLGTASGITAAFNNGSGTWDNNNGADYVVTGQVVTVNNGAVGSTNPCGTPSSSTTTVYYATSWSSANIHYRVGDGAWTQPPGVGMMNACAGWKSKSIDLGSASSITAAFNDDSGTWDNHGGQDYTIGAGSVKVANGTVTAGNPCS</sequence>
<dbReference type="GO" id="GO:2001070">
    <property type="term" value="F:starch binding"/>
    <property type="evidence" value="ECO:0007669"/>
    <property type="project" value="InterPro"/>
</dbReference>
<dbReference type="SMART" id="SM01066">
    <property type="entry name" value="CBM_25"/>
    <property type="match status" value="2"/>
</dbReference>
<evidence type="ECO:0000256" key="5">
    <source>
        <dbReference type="ARBA" id="ARBA00017303"/>
    </source>
</evidence>
<dbReference type="GO" id="GO:0004556">
    <property type="term" value="F:alpha-amylase activity"/>
    <property type="evidence" value="ECO:0007669"/>
    <property type="project" value="UniProtKB-UniRule"/>
</dbReference>
<dbReference type="InterPro" id="IPR013783">
    <property type="entry name" value="Ig-like_fold"/>
</dbReference>
<feature type="transmembrane region" description="Helical" evidence="13">
    <location>
        <begin position="21"/>
        <end position="38"/>
    </location>
</feature>
<evidence type="ECO:0000259" key="15">
    <source>
        <dbReference type="SMART" id="SM00642"/>
    </source>
</evidence>
<organism evidence="17 18">
    <name type="scientific">Agromyces fucosus</name>
    <dbReference type="NCBI Taxonomy" id="41985"/>
    <lineage>
        <taxon>Bacteria</taxon>
        <taxon>Bacillati</taxon>
        <taxon>Actinomycetota</taxon>
        <taxon>Actinomycetes</taxon>
        <taxon>Micrococcales</taxon>
        <taxon>Microbacteriaceae</taxon>
        <taxon>Agromyces</taxon>
    </lineage>
</organism>
<comment type="cofactor">
    <cofactor evidence="2">
        <name>Ca(2+)</name>
        <dbReference type="ChEBI" id="CHEBI:29108"/>
    </cofactor>
</comment>
<dbReference type="InterPro" id="IPR031319">
    <property type="entry name" value="A-amylase_C"/>
</dbReference>
<evidence type="ECO:0000256" key="12">
    <source>
        <dbReference type="RuleBase" id="RU361134"/>
    </source>
</evidence>
<keyword evidence="8" id="KW-0106">Calcium</keyword>
<evidence type="ECO:0000256" key="1">
    <source>
        <dbReference type="ARBA" id="ARBA00000548"/>
    </source>
</evidence>
<evidence type="ECO:0000256" key="6">
    <source>
        <dbReference type="ARBA" id="ARBA00022723"/>
    </source>
</evidence>
<dbReference type="InterPro" id="IPR005085">
    <property type="entry name" value="CBM25"/>
</dbReference>
<keyword evidence="7 12" id="KW-0378">Hydrolase</keyword>
<dbReference type="EMBL" id="SDPO01000002">
    <property type="protein sequence ID" value="RXZ49045.1"/>
    <property type="molecule type" value="Genomic_DNA"/>
</dbReference>
<feature type="domain" description="Carbohydrate binding module family 25" evidence="16">
    <location>
        <begin position="610"/>
        <end position="687"/>
    </location>
</feature>
<dbReference type="InterPro" id="IPR006048">
    <property type="entry name" value="A-amylase/branching_C"/>
</dbReference>
<evidence type="ECO:0000256" key="10">
    <source>
        <dbReference type="ARBA" id="ARBA00023295"/>
    </source>
</evidence>
<comment type="similarity">
    <text evidence="3 11">Belongs to the glycosyl hydrolase 13 family.</text>
</comment>
<comment type="caution">
    <text evidence="17">The sequence shown here is derived from an EMBL/GenBank/DDBJ whole genome shotgun (WGS) entry which is preliminary data.</text>
</comment>
<dbReference type="CDD" id="cd11317">
    <property type="entry name" value="AmyAc_bac_euk_AmyA"/>
    <property type="match status" value="1"/>
</dbReference>
<reference evidence="17 18" key="1">
    <citation type="submission" date="2019-01" db="EMBL/GenBank/DDBJ databases">
        <authorList>
            <person name="Li J."/>
        </authorList>
    </citation>
    <scope>NUCLEOTIDE SEQUENCE [LARGE SCALE GENOMIC DNA]</scope>
    <source>
        <strain evidence="17 18">CCUG 35506</strain>
    </source>
</reference>
<dbReference type="InterPro" id="IPR017853">
    <property type="entry name" value="GH"/>
</dbReference>
<dbReference type="Pfam" id="PF03423">
    <property type="entry name" value="CBM_25"/>
    <property type="match status" value="2"/>
</dbReference>
<evidence type="ECO:0000256" key="11">
    <source>
        <dbReference type="RuleBase" id="RU003615"/>
    </source>
</evidence>
<dbReference type="RefSeq" id="WP_129231268.1">
    <property type="nucleotide sequence ID" value="NZ_SDPO01000002.1"/>
</dbReference>
<evidence type="ECO:0000256" key="9">
    <source>
        <dbReference type="ARBA" id="ARBA00023277"/>
    </source>
</evidence>
<dbReference type="InterPro" id="IPR013780">
    <property type="entry name" value="Glyco_hydro_b"/>
</dbReference>
<dbReference type="Pfam" id="PF02806">
    <property type="entry name" value="Alpha-amylase_C"/>
    <property type="match status" value="1"/>
</dbReference>
<evidence type="ECO:0000256" key="13">
    <source>
        <dbReference type="SAM" id="Phobius"/>
    </source>
</evidence>
<evidence type="ECO:0000259" key="16">
    <source>
        <dbReference type="SMART" id="SM01066"/>
    </source>
</evidence>
<dbReference type="Gene3D" id="2.60.40.1180">
    <property type="entry name" value="Golgi alpha-mannosidase II"/>
    <property type="match status" value="1"/>
</dbReference>
<keyword evidence="13" id="KW-0472">Membrane</keyword>
<dbReference type="EC" id="3.2.1.1" evidence="4 12"/>
<dbReference type="SUPFAM" id="SSF51445">
    <property type="entry name" value="(Trans)glycosidases"/>
    <property type="match status" value="1"/>
</dbReference>
<evidence type="ECO:0000313" key="17">
    <source>
        <dbReference type="EMBL" id="RXZ49045.1"/>
    </source>
</evidence>
<evidence type="ECO:0000256" key="8">
    <source>
        <dbReference type="ARBA" id="ARBA00022837"/>
    </source>
</evidence>
<dbReference type="SUPFAM" id="SSF51011">
    <property type="entry name" value="Glycosyl hydrolase domain"/>
    <property type="match status" value="1"/>
</dbReference>
<name>A0A4Q2JLL6_9MICO</name>
<dbReference type="PRINTS" id="PR00110">
    <property type="entry name" value="ALPHAAMYLASE"/>
</dbReference>